<proteinExistence type="predicted"/>
<evidence type="ECO:0000256" key="1">
    <source>
        <dbReference type="SAM" id="MobiDB-lite"/>
    </source>
</evidence>
<organism evidence="2 3">
    <name type="scientific">Sphingomonas anseongensis</name>
    <dbReference type="NCBI Taxonomy" id="2908207"/>
    <lineage>
        <taxon>Bacteria</taxon>
        <taxon>Pseudomonadati</taxon>
        <taxon>Pseudomonadota</taxon>
        <taxon>Alphaproteobacteria</taxon>
        <taxon>Sphingomonadales</taxon>
        <taxon>Sphingomonadaceae</taxon>
        <taxon>Sphingomonas</taxon>
    </lineage>
</organism>
<reference evidence="2" key="1">
    <citation type="submission" date="2022-05" db="EMBL/GenBank/DDBJ databases">
        <authorList>
            <person name="Jo J.-H."/>
            <person name="Im W.-T."/>
        </authorList>
    </citation>
    <scope>NUCLEOTIDE SEQUENCE</scope>
    <source>
        <strain evidence="2">RG327</strain>
    </source>
</reference>
<sequence length="136" mass="13564">MAKTTTKAAAAKKKPARSSTKTRRLASPAGSRAGAGKGGSSSGRTGGGAKREPGMSAADALMGLLESPLVADILAAGAAAALAAFAQRGLSKRQDRSSKTVIKNAAKAAATAMGARIAEEIDEILAKSKETKRAAK</sequence>
<dbReference type="EMBL" id="JAMGBC010000001">
    <property type="protein sequence ID" value="MCL6678445.1"/>
    <property type="molecule type" value="Genomic_DNA"/>
</dbReference>
<evidence type="ECO:0000313" key="3">
    <source>
        <dbReference type="Proteomes" id="UP001165343"/>
    </source>
</evidence>
<protein>
    <submittedName>
        <fullName evidence="2">Uncharacterized protein</fullName>
    </submittedName>
</protein>
<dbReference type="RefSeq" id="WP_249867397.1">
    <property type="nucleotide sequence ID" value="NZ_JAMGBC010000001.1"/>
</dbReference>
<keyword evidence="3" id="KW-1185">Reference proteome</keyword>
<feature type="region of interest" description="Disordered" evidence="1">
    <location>
        <begin position="1"/>
        <end position="54"/>
    </location>
</feature>
<feature type="compositionally biased region" description="Basic residues" evidence="1">
    <location>
        <begin position="10"/>
        <end position="24"/>
    </location>
</feature>
<accession>A0ABT0RDU6</accession>
<dbReference type="Proteomes" id="UP001165343">
    <property type="component" value="Unassembled WGS sequence"/>
</dbReference>
<evidence type="ECO:0000313" key="2">
    <source>
        <dbReference type="EMBL" id="MCL6678445.1"/>
    </source>
</evidence>
<gene>
    <name evidence="2" type="ORF">LZ519_03820</name>
</gene>
<feature type="compositionally biased region" description="Gly residues" evidence="1">
    <location>
        <begin position="33"/>
        <end position="48"/>
    </location>
</feature>
<comment type="caution">
    <text evidence="2">The sequence shown here is derived from an EMBL/GenBank/DDBJ whole genome shotgun (WGS) entry which is preliminary data.</text>
</comment>
<name>A0ABT0RDU6_9SPHN</name>